<feature type="domain" description="Flagellar basal-body/hook protein C-terminal" evidence="8">
    <location>
        <begin position="99"/>
        <end position="142"/>
    </location>
</feature>
<evidence type="ECO:0000256" key="6">
    <source>
        <dbReference type="RuleBase" id="RU362062"/>
    </source>
</evidence>
<dbReference type="InterPro" id="IPR001444">
    <property type="entry name" value="Flag_bb_rod_N"/>
</dbReference>
<evidence type="ECO:0000313" key="10">
    <source>
        <dbReference type="Proteomes" id="UP000268033"/>
    </source>
</evidence>
<comment type="caution">
    <text evidence="9">The sequence shown here is derived from an EMBL/GenBank/DDBJ whole genome shotgun (WGS) entry which is preliminary data.</text>
</comment>
<organism evidence="9 10">
    <name type="scientific">Gallaecimonas pentaromativorans</name>
    <dbReference type="NCBI Taxonomy" id="584787"/>
    <lineage>
        <taxon>Bacteria</taxon>
        <taxon>Pseudomonadati</taxon>
        <taxon>Pseudomonadota</taxon>
        <taxon>Gammaproteobacteria</taxon>
        <taxon>Enterobacterales</taxon>
        <taxon>Gallaecimonadaceae</taxon>
        <taxon>Gallaecimonas</taxon>
    </lineage>
</organism>
<evidence type="ECO:0000256" key="2">
    <source>
        <dbReference type="ARBA" id="ARBA00009677"/>
    </source>
</evidence>
<keyword evidence="9" id="KW-0966">Cell projection</keyword>
<dbReference type="PANTHER" id="PTHR30435">
    <property type="entry name" value="FLAGELLAR PROTEIN"/>
    <property type="match status" value="1"/>
</dbReference>
<dbReference type="InterPro" id="IPR006299">
    <property type="entry name" value="FlgC"/>
</dbReference>
<dbReference type="GO" id="GO:0071978">
    <property type="term" value="P:bacterial-type flagellum-dependent swarming motility"/>
    <property type="evidence" value="ECO:0007669"/>
    <property type="project" value="TreeGrafter"/>
</dbReference>
<proteinExistence type="inferred from homology"/>
<protein>
    <recommendedName>
        <fullName evidence="3 6">Flagellar basal-body rod protein FlgC</fullName>
    </recommendedName>
</protein>
<evidence type="ECO:0000256" key="3">
    <source>
        <dbReference type="ARBA" id="ARBA00017941"/>
    </source>
</evidence>
<sequence length="145" mass="15693">MAFNSIYEIAGSAMRAQTVRLNTVASNLANADSVAGSEQKAYHALKPVFATLYQSMDVSGGQTGPMLGNATVRVADLVQSDRNVDRRYEPNNPIADGKGFVYYSNVNVVEEMADMMSASRTFQSAADVITRTNSMQQSLLRLGQS</sequence>
<dbReference type="GO" id="GO:0030694">
    <property type="term" value="C:bacterial-type flagellum basal body, rod"/>
    <property type="evidence" value="ECO:0007669"/>
    <property type="project" value="UniProtKB-UniRule"/>
</dbReference>
<keyword evidence="4 6" id="KW-0975">Bacterial flagellum</keyword>
<keyword evidence="9" id="KW-0282">Flagellum</keyword>
<comment type="subcellular location">
    <subcellularLocation>
        <location evidence="1 6">Bacterial flagellum basal body</location>
    </subcellularLocation>
</comment>
<dbReference type="AlphaFoldDB" id="A0A3N1P3E7"/>
<evidence type="ECO:0000259" key="7">
    <source>
        <dbReference type="Pfam" id="PF00460"/>
    </source>
</evidence>
<keyword evidence="10" id="KW-1185">Reference proteome</keyword>
<dbReference type="EMBL" id="RJUL01000005">
    <property type="protein sequence ID" value="ROQ25872.1"/>
    <property type="molecule type" value="Genomic_DNA"/>
</dbReference>
<reference evidence="9 10" key="1">
    <citation type="submission" date="2018-11" db="EMBL/GenBank/DDBJ databases">
        <title>Genomic Encyclopedia of Type Strains, Phase IV (KMG-IV): sequencing the most valuable type-strain genomes for metagenomic binning, comparative biology and taxonomic classification.</title>
        <authorList>
            <person name="Goeker M."/>
        </authorList>
    </citation>
    <scope>NUCLEOTIDE SEQUENCE [LARGE SCALE GENOMIC DNA]</scope>
    <source>
        <strain evidence="9 10">DSM 21945</strain>
    </source>
</reference>
<dbReference type="NCBIfam" id="TIGR01395">
    <property type="entry name" value="FlgC"/>
    <property type="match status" value="1"/>
</dbReference>
<dbReference type="InterPro" id="IPR010930">
    <property type="entry name" value="Flg_bb/hook_C_dom"/>
</dbReference>
<comment type="similarity">
    <text evidence="2">Belongs to the flagella basal body rod proteins family.</text>
</comment>
<keyword evidence="9" id="KW-0969">Cilium</keyword>
<dbReference type="Pfam" id="PF06429">
    <property type="entry name" value="Flg_bbr_C"/>
    <property type="match status" value="1"/>
</dbReference>
<dbReference type="STRING" id="584787.GCA_001247655_02931"/>
<evidence type="ECO:0000256" key="1">
    <source>
        <dbReference type="ARBA" id="ARBA00004117"/>
    </source>
</evidence>
<feature type="domain" description="Flagellar basal body rod protein N-terminal" evidence="7">
    <location>
        <begin position="9"/>
        <end position="36"/>
    </location>
</feature>
<dbReference type="Proteomes" id="UP000268033">
    <property type="component" value="Unassembled WGS sequence"/>
</dbReference>
<evidence type="ECO:0000256" key="5">
    <source>
        <dbReference type="ARBA" id="ARBA00025933"/>
    </source>
</evidence>
<comment type="subunit">
    <text evidence="5 6">The basal body constitutes a major portion of the flagellar organelle and consists of four rings (L,P,S, and M) mounted on a central rod. The rod consists of about 26 subunits of FlgG in the distal portion, and FlgB, FlgC and FlgF are thought to build up the proximal portion of the rod with about 6 subunits each.</text>
</comment>
<evidence type="ECO:0000313" key="9">
    <source>
        <dbReference type="EMBL" id="ROQ25872.1"/>
    </source>
</evidence>
<gene>
    <name evidence="9" type="ORF">EDC28_105183</name>
</gene>
<evidence type="ECO:0000259" key="8">
    <source>
        <dbReference type="Pfam" id="PF06429"/>
    </source>
</evidence>
<dbReference type="Pfam" id="PF00460">
    <property type="entry name" value="Flg_bb_rod"/>
    <property type="match status" value="1"/>
</dbReference>
<evidence type="ECO:0000256" key="4">
    <source>
        <dbReference type="ARBA" id="ARBA00023143"/>
    </source>
</evidence>
<accession>A0A3N1P3E7</accession>
<dbReference type="RefSeq" id="WP_123421605.1">
    <property type="nucleotide sequence ID" value="NZ_RJUL01000005.1"/>
</dbReference>
<dbReference type="PANTHER" id="PTHR30435:SF29">
    <property type="entry name" value="FLAGELLAR BASAL-BODY ROD PROTEIN FLGC"/>
    <property type="match status" value="1"/>
</dbReference>
<name>A0A3N1P3E7_9GAMM</name>